<dbReference type="EMBL" id="CAJVPY010010700">
    <property type="protein sequence ID" value="CAG8721034.1"/>
    <property type="molecule type" value="Genomic_DNA"/>
</dbReference>
<protein>
    <submittedName>
        <fullName evidence="1">26697_t:CDS:1</fullName>
    </submittedName>
</protein>
<name>A0A9N9I4H1_9GLOM</name>
<evidence type="ECO:0000313" key="1">
    <source>
        <dbReference type="EMBL" id="CAG8721034.1"/>
    </source>
</evidence>
<comment type="caution">
    <text evidence="1">The sequence shown here is derived from an EMBL/GenBank/DDBJ whole genome shotgun (WGS) entry which is preliminary data.</text>
</comment>
<accession>A0A9N9I4H1</accession>
<dbReference type="Proteomes" id="UP000789405">
    <property type="component" value="Unassembled WGS sequence"/>
</dbReference>
<proteinExistence type="predicted"/>
<evidence type="ECO:0000313" key="2">
    <source>
        <dbReference type="Proteomes" id="UP000789405"/>
    </source>
</evidence>
<dbReference type="AlphaFoldDB" id="A0A9N9I4H1"/>
<sequence length="50" mass="5453">TFLSCSASILLDSSGNTSRSLNAFINETWESVYRIYKLANAKLPNNGATL</sequence>
<gene>
    <name evidence="1" type="ORF">DERYTH_LOCUS14323</name>
</gene>
<feature type="non-terminal residue" evidence="1">
    <location>
        <position position="1"/>
    </location>
</feature>
<organism evidence="1 2">
    <name type="scientific">Dentiscutata erythropus</name>
    <dbReference type="NCBI Taxonomy" id="1348616"/>
    <lineage>
        <taxon>Eukaryota</taxon>
        <taxon>Fungi</taxon>
        <taxon>Fungi incertae sedis</taxon>
        <taxon>Mucoromycota</taxon>
        <taxon>Glomeromycotina</taxon>
        <taxon>Glomeromycetes</taxon>
        <taxon>Diversisporales</taxon>
        <taxon>Gigasporaceae</taxon>
        <taxon>Dentiscutata</taxon>
    </lineage>
</organism>
<keyword evidence="2" id="KW-1185">Reference proteome</keyword>
<reference evidence="1" key="1">
    <citation type="submission" date="2021-06" db="EMBL/GenBank/DDBJ databases">
        <authorList>
            <person name="Kallberg Y."/>
            <person name="Tangrot J."/>
            <person name="Rosling A."/>
        </authorList>
    </citation>
    <scope>NUCLEOTIDE SEQUENCE</scope>
    <source>
        <strain evidence="1">MA453B</strain>
    </source>
</reference>